<dbReference type="SUPFAM" id="SSF55073">
    <property type="entry name" value="Nucleotide cyclase"/>
    <property type="match status" value="1"/>
</dbReference>
<evidence type="ECO:0000256" key="10">
    <source>
        <dbReference type="ARBA" id="ARBA00023012"/>
    </source>
</evidence>
<dbReference type="GO" id="GO:0005524">
    <property type="term" value="F:ATP binding"/>
    <property type="evidence" value="ECO:0007669"/>
    <property type="project" value="UniProtKB-KW"/>
</dbReference>
<dbReference type="InterPro" id="IPR000160">
    <property type="entry name" value="GGDEF_dom"/>
</dbReference>
<evidence type="ECO:0000259" key="15">
    <source>
        <dbReference type="PROSITE" id="PS50887"/>
    </source>
</evidence>
<comment type="subcellular location">
    <subcellularLocation>
        <location evidence="1">Cell membrane</location>
        <topology evidence="1">Multi-pass membrane protein</topology>
    </subcellularLocation>
</comment>
<accession>A0A0G3BLE0</accession>
<dbReference type="EMBL" id="CP011371">
    <property type="protein sequence ID" value="AKJ27340.1"/>
    <property type="molecule type" value="Genomic_DNA"/>
</dbReference>
<evidence type="ECO:0000256" key="3">
    <source>
        <dbReference type="ARBA" id="ARBA00022553"/>
    </source>
</evidence>
<dbReference type="InterPro" id="IPR029151">
    <property type="entry name" value="Sensor-like_sf"/>
</dbReference>
<dbReference type="PROSITE" id="PS50112">
    <property type="entry name" value="PAS"/>
    <property type="match status" value="2"/>
</dbReference>
<feature type="domain" description="PAS" evidence="13">
    <location>
        <begin position="369"/>
        <end position="439"/>
    </location>
</feature>
<sequence>MTFPRLTLKAKLALCGGLAILVCMALLTGLLLRAMENDVRRSVALAHTALVDARANDLDERLHDVRNAVVQNALVLSGATQLPSLERLTEIFYAKPVLRGMFDSLFVIDATGRVVYDHPRLPGRIGLNVADRDYFRDMLRTGQAVVSSPVRSKASGDPVIVITAPIRSAEGRIIGALTGSINLMGKNFLGELRTQKIGEGGYFAIAAKGQKPVVVVHPRAERMLSPVSPRSANPTMWKALEGFEGTVEGPNSAGLASIFSYKSLQSVPWVLVAVYPAAEAYASLERTEQEMKLLAAALTLVGVAVFFGVTGRLLQPLTALRRGMERNASQPEEMAPVAVRGSPEIASVMQAYNAFLAMRDEYQQALRQSEERTRAILTHAPDAFISIDPSGHVVEWNRQAELTFGWSRAEALGQSVASLIIPPTHRAAHEAGLQVFRGSGEGSVINQRIEVPALCRDGRIIPVEMSIASVATEQGWAANAFLHDISARRRAQEQLQASEQRLRLIADNLPVLVSYIDHEHRFQFANETFREWVGVDPKAIIGKHAVEAIGGRLYEERRPYYEQALRGERVEFETSRETRERIWHLRSIYIPDVLPDGRVAGFYGLSVDVSGSKEIEQHLRHLARFDTLTGLPNRRYLEEKLEESMARARRLRAPMALLFLDVDHFKQINDRLGHAVGDDVLKQFGARLKTCVRETDTVARLAGDEFVIVLENLRKTAEAELVAEKVANAMQVPIDAGDGELVVSTSIGIALYQGETMTSSALLAKADAALYEVKRAGRAHYGLAKDV</sequence>
<dbReference type="GO" id="GO:0006355">
    <property type="term" value="P:regulation of DNA-templated transcription"/>
    <property type="evidence" value="ECO:0007669"/>
    <property type="project" value="InterPro"/>
</dbReference>
<keyword evidence="5 12" id="KW-0812">Transmembrane</keyword>
<proteinExistence type="predicted"/>
<evidence type="ECO:0000256" key="4">
    <source>
        <dbReference type="ARBA" id="ARBA00022679"/>
    </source>
</evidence>
<dbReference type="Pfam" id="PF02743">
    <property type="entry name" value="dCache_1"/>
    <property type="match status" value="1"/>
</dbReference>
<dbReference type="InterPro" id="IPR013767">
    <property type="entry name" value="PAS_fold"/>
</dbReference>
<dbReference type="AlphaFoldDB" id="A0A0G3BLE0"/>
<dbReference type="PANTHER" id="PTHR44757:SF2">
    <property type="entry name" value="BIOFILM ARCHITECTURE MAINTENANCE PROTEIN MBAA"/>
    <property type="match status" value="1"/>
</dbReference>
<dbReference type="InterPro" id="IPR000700">
    <property type="entry name" value="PAS-assoc_C"/>
</dbReference>
<feature type="domain" description="PAC" evidence="14">
    <location>
        <begin position="447"/>
        <end position="497"/>
    </location>
</feature>
<evidence type="ECO:0000256" key="12">
    <source>
        <dbReference type="SAM" id="Phobius"/>
    </source>
</evidence>
<evidence type="ECO:0000256" key="8">
    <source>
        <dbReference type="ARBA" id="ARBA00022840"/>
    </source>
</evidence>
<keyword evidence="10" id="KW-0902">Two-component regulatory system</keyword>
<keyword evidence="8" id="KW-0067">ATP-binding</keyword>
<dbReference type="KEGG" id="pbh:AAW51_0649"/>
<dbReference type="PATRIC" id="fig|413882.6.peg.686"/>
<keyword evidence="6" id="KW-0547">Nucleotide-binding</keyword>
<evidence type="ECO:0000256" key="2">
    <source>
        <dbReference type="ARBA" id="ARBA00022475"/>
    </source>
</evidence>
<gene>
    <name evidence="16" type="ORF">AAW51_0649</name>
</gene>
<dbReference type="GO" id="GO:0000160">
    <property type="term" value="P:phosphorelay signal transduction system"/>
    <property type="evidence" value="ECO:0007669"/>
    <property type="project" value="UniProtKB-KW"/>
</dbReference>
<evidence type="ECO:0000256" key="7">
    <source>
        <dbReference type="ARBA" id="ARBA00022777"/>
    </source>
</evidence>
<dbReference type="Pfam" id="PF00990">
    <property type="entry name" value="GGDEF"/>
    <property type="match status" value="1"/>
</dbReference>
<dbReference type="CDD" id="cd12914">
    <property type="entry name" value="PDC1_DGC_like"/>
    <property type="match status" value="1"/>
</dbReference>
<dbReference type="InterPro" id="IPR043128">
    <property type="entry name" value="Rev_trsase/Diguanyl_cyclase"/>
</dbReference>
<evidence type="ECO:0000259" key="14">
    <source>
        <dbReference type="PROSITE" id="PS50113"/>
    </source>
</evidence>
<name>A0A0G3BLE0_9BURK</name>
<evidence type="ECO:0000256" key="1">
    <source>
        <dbReference type="ARBA" id="ARBA00004651"/>
    </source>
</evidence>
<evidence type="ECO:0000256" key="11">
    <source>
        <dbReference type="ARBA" id="ARBA00023136"/>
    </source>
</evidence>
<keyword evidence="3" id="KW-0597">Phosphoprotein</keyword>
<evidence type="ECO:0000313" key="17">
    <source>
        <dbReference type="Proteomes" id="UP000035352"/>
    </source>
</evidence>
<evidence type="ECO:0000259" key="13">
    <source>
        <dbReference type="PROSITE" id="PS50112"/>
    </source>
</evidence>
<dbReference type="SMART" id="SM00091">
    <property type="entry name" value="PAS"/>
    <property type="match status" value="2"/>
</dbReference>
<dbReference type="STRING" id="413882.AAW51_0649"/>
<reference evidence="16 17" key="1">
    <citation type="submission" date="2015-05" db="EMBL/GenBank/DDBJ databases">
        <authorList>
            <person name="Tang B."/>
            <person name="Yu Y."/>
        </authorList>
    </citation>
    <scope>NUCLEOTIDE SEQUENCE [LARGE SCALE GENOMIC DNA]</scope>
    <source>
        <strain evidence="16 17">DSM 7029</strain>
    </source>
</reference>
<dbReference type="PROSITE" id="PS50113">
    <property type="entry name" value="PAC"/>
    <property type="match status" value="1"/>
</dbReference>
<dbReference type="InterPro" id="IPR013656">
    <property type="entry name" value="PAS_4"/>
</dbReference>
<keyword evidence="2" id="KW-1003">Cell membrane</keyword>
<evidence type="ECO:0000256" key="9">
    <source>
        <dbReference type="ARBA" id="ARBA00022989"/>
    </source>
</evidence>
<dbReference type="FunFam" id="3.30.70.270:FF:000001">
    <property type="entry name" value="Diguanylate cyclase domain protein"/>
    <property type="match status" value="1"/>
</dbReference>
<dbReference type="CDD" id="cd01949">
    <property type="entry name" value="GGDEF"/>
    <property type="match status" value="1"/>
</dbReference>
<dbReference type="NCBIfam" id="TIGR00254">
    <property type="entry name" value="GGDEF"/>
    <property type="match status" value="1"/>
</dbReference>
<dbReference type="InterPro" id="IPR035965">
    <property type="entry name" value="PAS-like_dom_sf"/>
</dbReference>
<dbReference type="GO" id="GO:0016301">
    <property type="term" value="F:kinase activity"/>
    <property type="evidence" value="ECO:0007669"/>
    <property type="project" value="UniProtKB-KW"/>
</dbReference>
<dbReference type="Gene3D" id="3.30.70.270">
    <property type="match status" value="1"/>
</dbReference>
<dbReference type="InterPro" id="IPR029787">
    <property type="entry name" value="Nucleotide_cyclase"/>
</dbReference>
<evidence type="ECO:0000313" key="16">
    <source>
        <dbReference type="EMBL" id="AKJ27340.1"/>
    </source>
</evidence>
<evidence type="ECO:0000256" key="6">
    <source>
        <dbReference type="ARBA" id="ARBA00022741"/>
    </source>
</evidence>
<keyword evidence="4" id="KW-0808">Transferase</keyword>
<dbReference type="Pfam" id="PF08448">
    <property type="entry name" value="PAS_4"/>
    <property type="match status" value="1"/>
</dbReference>
<feature type="domain" description="PAS" evidence="13">
    <location>
        <begin position="498"/>
        <end position="568"/>
    </location>
</feature>
<protein>
    <submittedName>
        <fullName evidence="16">Diguanylate cyclase</fullName>
    </submittedName>
</protein>
<dbReference type="InterPro" id="IPR000014">
    <property type="entry name" value="PAS"/>
</dbReference>
<dbReference type="Pfam" id="PF00989">
    <property type="entry name" value="PAS"/>
    <property type="match status" value="1"/>
</dbReference>
<dbReference type="SUPFAM" id="SSF55785">
    <property type="entry name" value="PYP-like sensor domain (PAS domain)"/>
    <property type="match status" value="2"/>
</dbReference>
<dbReference type="SMART" id="SM00267">
    <property type="entry name" value="GGDEF"/>
    <property type="match status" value="1"/>
</dbReference>
<dbReference type="GO" id="GO:0005886">
    <property type="term" value="C:plasma membrane"/>
    <property type="evidence" value="ECO:0007669"/>
    <property type="project" value="UniProtKB-SubCell"/>
</dbReference>
<dbReference type="InterPro" id="IPR052155">
    <property type="entry name" value="Biofilm_reg_signaling"/>
</dbReference>
<keyword evidence="7" id="KW-0418">Kinase</keyword>
<keyword evidence="9 12" id="KW-1133">Transmembrane helix</keyword>
<feature type="transmembrane region" description="Helical" evidence="12">
    <location>
        <begin position="293"/>
        <end position="314"/>
    </location>
</feature>
<dbReference type="PANTHER" id="PTHR44757">
    <property type="entry name" value="DIGUANYLATE CYCLASE DGCP"/>
    <property type="match status" value="1"/>
</dbReference>
<keyword evidence="11 12" id="KW-0472">Membrane</keyword>
<dbReference type="CDD" id="cd18774">
    <property type="entry name" value="PDC2_HK_sensor"/>
    <property type="match status" value="1"/>
</dbReference>
<dbReference type="Proteomes" id="UP000035352">
    <property type="component" value="Chromosome"/>
</dbReference>
<keyword evidence="17" id="KW-1185">Reference proteome</keyword>
<dbReference type="InterPro" id="IPR033479">
    <property type="entry name" value="dCache_1"/>
</dbReference>
<dbReference type="SUPFAM" id="SSF103190">
    <property type="entry name" value="Sensory domain-like"/>
    <property type="match status" value="1"/>
</dbReference>
<dbReference type="Gene3D" id="3.30.450.20">
    <property type="entry name" value="PAS domain"/>
    <property type="match status" value="3"/>
</dbReference>
<dbReference type="CDD" id="cd00130">
    <property type="entry name" value="PAS"/>
    <property type="match status" value="2"/>
</dbReference>
<evidence type="ECO:0000256" key="5">
    <source>
        <dbReference type="ARBA" id="ARBA00022692"/>
    </source>
</evidence>
<dbReference type="NCBIfam" id="TIGR00229">
    <property type="entry name" value="sensory_box"/>
    <property type="match status" value="2"/>
</dbReference>
<dbReference type="PROSITE" id="PS50887">
    <property type="entry name" value="GGDEF"/>
    <property type="match status" value="1"/>
</dbReference>
<organism evidence="16 17">
    <name type="scientific">Caldimonas brevitalea</name>
    <dbReference type="NCBI Taxonomy" id="413882"/>
    <lineage>
        <taxon>Bacteria</taxon>
        <taxon>Pseudomonadati</taxon>
        <taxon>Pseudomonadota</taxon>
        <taxon>Betaproteobacteria</taxon>
        <taxon>Burkholderiales</taxon>
        <taxon>Sphaerotilaceae</taxon>
        <taxon>Caldimonas</taxon>
    </lineage>
</organism>
<feature type="transmembrane region" description="Helical" evidence="12">
    <location>
        <begin position="12"/>
        <end position="32"/>
    </location>
</feature>
<feature type="domain" description="GGDEF" evidence="15">
    <location>
        <begin position="653"/>
        <end position="786"/>
    </location>
</feature>